<evidence type="ECO:0000256" key="2">
    <source>
        <dbReference type="ARBA" id="ARBA00022679"/>
    </source>
</evidence>
<keyword evidence="1" id="KW-0489">Methyltransferase</keyword>
<reference evidence="6" key="1">
    <citation type="journal article" date="2019" name="Int. J. Syst. Evol. Microbiol.">
        <title>The Global Catalogue of Microorganisms (GCM) 10K type strain sequencing project: providing services to taxonomists for standard genome sequencing and annotation.</title>
        <authorList>
            <consortium name="The Broad Institute Genomics Platform"/>
            <consortium name="The Broad Institute Genome Sequencing Center for Infectious Disease"/>
            <person name="Wu L."/>
            <person name="Ma J."/>
        </authorList>
    </citation>
    <scope>NUCLEOTIDE SEQUENCE [LARGE SCALE GENOMIC DNA]</scope>
    <source>
        <strain evidence="6">JCM 17923</strain>
    </source>
</reference>
<evidence type="ECO:0008006" key="7">
    <source>
        <dbReference type="Google" id="ProtNLM"/>
    </source>
</evidence>
<evidence type="ECO:0000256" key="1">
    <source>
        <dbReference type="ARBA" id="ARBA00022603"/>
    </source>
</evidence>
<organism evidence="5 6">
    <name type="scientific">Hymenobacter saemangeumensis</name>
    <dbReference type="NCBI Taxonomy" id="1084522"/>
    <lineage>
        <taxon>Bacteria</taxon>
        <taxon>Pseudomonadati</taxon>
        <taxon>Bacteroidota</taxon>
        <taxon>Cytophagia</taxon>
        <taxon>Cytophagales</taxon>
        <taxon>Hymenobacteraceae</taxon>
        <taxon>Hymenobacter</taxon>
    </lineage>
</organism>
<sequence length="259" mass="29311">MEAATSYPAGAPPTPDYENVPRGNTQKHVNREVLRYLLERSGLSSQSRVLDLSCGDGELLTLLRRYWPQATLVGSDIRSTAPAVPGLYYQQADLSQPFEIAPGAGAFDLVTSVSGVMMFGNTRTFIASSARHVRPGGQLLVTNDNILTMRDRVSYLFTGRVRRFKLLFEADEKITQLVQHQELKRLLEIHGLEVKEVFYTSFYTEDLLYLPLALLIYPFQWLSTRRLKNSTPQALRQQLFGFKSLLCRHYVMIAHKPAA</sequence>
<evidence type="ECO:0000256" key="3">
    <source>
        <dbReference type="ARBA" id="ARBA00022691"/>
    </source>
</evidence>
<dbReference type="PANTHER" id="PTHR43464:SF19">
    <property type="entry name" value="UBIQUINONE BIOSYNTHESIS O-METHYLTRANSFERASE, MITOCHONDRIAL"/>
    <property type="match status" value="1"/>
</dbReference>
<keyword evidence="3" id="KW-0949">S-adenosyl-L-methionine</keyword>
<evidence type="ECO:0000313" key="6">
    <source>
        <dbReference type="Proteomes" id="UP001501153"/>
    </source>
</evidence>
<proteinExistence type="predicted"/>
<dbReference type="Proteomes" id="UP001501153">
    <property type="component" value="Unassembled WGS sequence"/>
</dbReference>
<accession>A0ABP8I8C6</accession>
<keyword evidence="6" id="KW-1185">Reference proteome</keyword>
<dbReference type="SUPFAM" id="SSF53335">
    <property type="entry name" value="S-adenosyl-L-methionine-dependent methyltransferases"/>
    <property type="match status" value="1"/>
</dbReference>
<dbReference type="RefSeq" id="WP_345235229.1">
    <property type="nucleotide sequence ID" value="NZ_BAABGZ010000014.1"/>
</dbReference>
<gene>
    <name evidence="5" type="ORF">GCM10023185_14260</name>
</gene>
<dbReference type="InterPro" id="IPR029063">
    <property type="entry name" value="SAM-dependent_MTases_sf"/>
</dbReference>
<comment type="caution">
    <text evidence="5">The sequence shown here is derived from an EMBL/GenBank/DDBJ whole genome shotgun (WGS) entry which is preliminary data.</text>
</comment>
<feature type="region of interest" description="Disordered" evidence="4">
    <location>
        <begin position="1"/>
        <end position="25"/>
    </location>
</feature>
<protein>
    <recommendedName>
        <fullName evidence="7">Class I SAM-dependent methyltransferase</fullName>
    </recommendedName>
</protein>
<dbReference type="PANTHER" id="PTHR43464">
    <property type="entry name" value="METHYLTRANSFERASE"/>
    <property type="match status" value="1"/>
</dbReference>
<evidence type="ECO:0000313" key="5">
    <source>
        <dbReference type="EMBL" id="GAA4353535.1"/>
    </source>
</evidence>
<dbReference type="CDD" id="cd02440">
    <property type="entry name" value="AdoMet_MTases"/>
    <property type="match status" value="1"/>
</dbReference>
<dbReference type="EMBL" id="BAABGZ010000014">
    <property type="protein sequence ID" value="GAA4353535.1"/>
    <property type="molecule type" value="Genomic_DNA"/>
</dbReference>
<dbReference type="Gene3D" id="3.40.50.150">
    <property type="entry name" value="Vaccinia Virus protein VP39"/>
    <property type="match status" value="1"/>
</dbReference>
<keyword evidence="2" id="KW-0808">Transferase</keyword>
<name>A0ABP8I8C6_9BACT</name>
<evidence type="ECO:0000256" key="4">
    <source>
        <dbReference type="SAM" id="MobiDB-lite"/>
    </source>
</evidence>
<dbReference type="Pfam" id="PF13489">
    <property type="entry name" value="Methyltransf_23"/>
    <property type="match status" value="1"/>
</dbReference>